<feature type="domain" description="Histidine kinase" evidence="12">
    <location>
        <begin position="383"/>
        <end position="597"/>
    </location>
</feature>
<keyword evidence="7 14" id="KW-0418">Kinase</keyword>
<dbReference type="EMBL" id="BOQP01000028">
    <property type="protein sequence ID" value="GIM76892.1"/>
    <property type="molecule type" value="Genomic_DNA"/>
</dbReference>
<comment type="caution">
    <text evidence="14">The sequence shown here is derived from an EMBL/GenBank/DDBJ whole genome shotgun (WGS) entry which is preliminary data.</text>
</comment>
<evidence type="ECO:0000256" key="4">
    <source>
        <dbReference type="ARBA" id="ARBA00022553"/>
    </source>
</evidence>
<dbReference type="InterPro" id="IPR036890">
    <property type="entry name" value="HATPase_C_sf"/>
</dbReference>
<dbReference type="Gene3D" id="3.30.565.10">
    <property type="entry name" value="Histidine kinase-like ATPase, C-terminal domain"/>
    <property type="match status" value="1"/>
</dbReference>
<sequence length="597" mass="64061">MTGDRPHRVPLHRSLVGRLLATSVLIALAAVVATAWLATQTTSRAIRQEQGRSLAEDTSVYDMLIGYAAVHRDWSGVQGLVEDRAADIGRRITVTTEDRELIADSGSWVSPGARRASAMVDPLRLDQGLTAGTDRIDARVRGPYRLSAKEHAELRRSAEDQLACLEGVRLKGILADGPDGRPTVQVTVADPHGLAGLCAAKTRAVTTTEKVALEDLAGRTARCLGLTGRDEISVGRDFTVESVRRGRSDSTVDVSDTRTRSCVREARVQQLRPYVAPPALLFISDADNAVNEPVFSLSRANILRIVWVTAAVLLATIVLTVLTGRRLVQPLRALTGAAAQPLSRSVPMPVTRNDEIGYLARTLNDLGERRERAEAQRRLMVSDIAHELRNPLTNIRAWLEVAQDGVVPAEPALLDLLQDEAIVLQHIIDDLSDLAAADAGNLRLHPEPVTVRDVVNQVADSHGSVAAQGRVTLTSRVPGNPVINADPVRLRQIVGNLVSNAIRYTPPEGTVSVTAEVTGTELTIAVRDTGIGIAPGDLPKIFDRFWRADTSRARATGGSGLGLPIARQLAEAHGGTLTARSSPGEGTTMSLRLPLTP</sequence>
<proteinExistence type="predicted"/>
<dbReference type="Pfam" id="PF00512">
    <property type="entry name" value="HisKA"/>
    <property type="match status" value="1"/>
</dbReference>
<dbReference type="Pfam" id="PF02518">
    <property type="entry name" value="HATPase_c"/>
    <property type="match status" value="1"/>
</dbReference>
<name>A0A919SSY4_9ACTN</name>
<dbReference type="AlphaFoldDB" id="A0A919SSY4"/>
<evidence type="ECO:0000256" key="10">
    <source>
        <dbReference type="SAM" id="MobiDB-lite"/>
    </source>
</evidence>
<dbReference type="PANTHER" id="PTHR43711">
    <property type="entry name" value="TWO-COMPONENT HISTIDINE KINASE"/>
    <property type="match status" value="1"/>
</dbReference>
<dbReference type="Gene3D" id="1.10.287.130">
    <property type="match status" value="1"/>
</dbReference>
<evidence type="ECO:0000256" key="8">
    <source>
        <dbReference type="ARBA" id="ARBA00022989"/>
    </source>
</evidence>
<keyword evidence="4" id="KW-0597">Phosphoprotein</keyword>
<keyword evidence="11" id="KW-0472">Membrane</keyword>
<dbReference type="RefSeq" id="WP_212999898.1">
    <property type="nucleotide sequence ID" value="NZ_BAAATW010000005.1"/>
</dbReference>
<evidence type="ECO:0000259" key="13">
    <source>
        <dbReference type="PROSITE" id="PS50885"/>
    </source>
</evidence>
<feature type="transmembrane region" description="Helical" evidence="11">
    <location>
        <begin position="302"/>
        <end position="322"/>
    </location>
</feature>
<accession>A0A919SSY4</accession>
<dbReference type="InterPro" id="IPR005467">
    <property type="entry name" value="His_kinase_dom"/>
</dbReference>
<dbReference type="InterPro" id="IPR003661">
    <property type="entry name" value="HisK_dim/P_dom"/>
</dbReference>
<reference evidence="14" key="1">
    <citation type="submission" date="2021-03" db="EMBL/GenBank/DDBJ databases">
        <title>Whole genome shotgun sequence of Actinoplanes consettensis NBRC 14913.</title>
        <authorList>
            <person name="Komaki H."/>
            <person name="Tamura T."/>
        </authorList>
    </citation>
    <scope>NUCLEOTIDE SEQUENCE</scope>
    <source>
        <strain evidence="14">NBRC 14913</strain>
    </source>
</reference>
<dbReference type="PRINTS" id="PR00344">
    <property type="entry name" value="BCTRLSENSOR"/>
</dbReference>
<evidence type="ECO:0000256" key="7">
    <source>
        <dbReference type="ARBA" id="ARBA00022777"/>
    </source>
</evidence>
<dbReference type="SMART" id="SM00387">
    <property type="entry name" value="HATPase_c"/>
    <property type="match status" value="1"/>
</dbReference>
<keyword evidence="9" id="KW-0902">Two-component regulatory system</keyword>
<gene>
    <name evidence="14" type="ORF">Aco04nite_52710</name>
</gene>
<dbReference type="FunFam" id="3.30.565.10:FF:000006">
    <property type="entry name" value="Sensor histidine kinase WalK"/>
    <property type="match status" value="1"/>
</dbReference>
<feature type="domain" description="HAMP" evidence="13">
    <location>
        <begin position="325"/>
        <end position="375"/>
    </location>
</feature>
<dbReference type="PROSITE" id="PS50885">
    <property type="entry name" value="HAMP"/>
    <property type="match status" value="1"/>
</dbReference>
<dbReference type="EC" id="2.7.13.3" evidence="3"/>
<evidence type="ECO:0000256" key="1">
    <source>
        <dbReference type="ARBA" id="ARBA00000085"/>
    </source>
</evidence>
<evidence type="ECO:0000256" key="9">
    <source>
        <dbReference type="ARBA" id="ARBA00023012"/>
    </source>
</evidence>
<dbReference type="Gene3D" id="6.10.340.10">
    <property type="match status" value="1"/>
</dbReference>
<dbReference type="SUPFAM" id="SSF47384">
    <property type="entry name" value="Homodimeric domain of signal transducing histidine kinase"/>
    <property type="match status" value="1"/>
</dbReference>
<dbReference type="InterPro" id="IPR003594">
    <property type="entry name" value="HATPase_dom"/>
</dbReference>
<dbReference type="InterPro" id="IPR050736">
    <property type="entry name" value="Sensor_HK_Regulatory"/>
</dbReference>
<dbReference type="SMART" id="SM00388">
    <property type="entry name" value="HisKA"/>
    <property type="match status" value="1"/>
</dbReference>
<dbReference type="CDD" id="cd06225">
    <property type="entry name" value="HAMP"/>
    <property type="match status" value="1"/>
</dbReference>
<dbReference type="Pfam" id="PF00672">
    <property type="entry name" value="HAMP"/>
    <property type="match status" value="1"/>
</dbReference>
<dbReference type="GO" id="GO:0000155">
    <property type="term" value="F:phosphorelay sensor kinase activity"/>
    <property type="evidence" value="ECO:0007669"/>
    <property type="project" value="InterPro"/>
</dbReference>
<dbReference type="CDD" id="cd16922">
    <property type="entry name" value="HATPase_EvgS-ArcB-TorS-like"/>
    <property type="match status" value="1"/>
</dbReference>
<comment type="catalytic activity">
    <reaction evidence="1">
        <text>ATP + protein L-histidine = ADP + protein N-phospho-L-histidine.</text>
        <dbReference type="EC" id="2.7.13.3"/>
    </reaction>
</comment>
<keyword evidence="5" id="KW-0808">Transferase</keyword>
<dbReference type="GO" id="GO:0005886">
    <property type="term" value="C:plasma membrane"/>
    <property type="evidence" value="ECO:0007669"/>
    <property type="project" value="UniProtKB-SubCell"/>
</dbReference>
<keyword evidence="15" id="KW-1185">Reference proteome</keyword>
<evidence type="ECO:0000259" key="12">
    <source>
        <dbReference type="PROSITE" id="PS50109"/>
    </source>
</evidence>
<evidence type="ECO:0000313" key="15">
    <source>
        <dbReference type="Proteomes" id="UP000680865"/>
    </source>
</evidence>
<feature type="transmembrane region" description="Helical" evidence="11">
    <location>
        <begin position="15"/>
        <end position="38"/>
    </location>
</feature>
<evidence type="ECO:0000256" key="3">
    <source>
        <dbReference type="ARBA" id="ARBA00012438"/>
    </source>
</evidence>
<dbReference type="CDD" id="cd00082">
    <property type="entry name" value="HisKA"/>
    <property type="match status" value="1"/>
</dbReference>
<feature type="region of interest" description="Disordered" evidence="10">
    <location>
        <begin position="574"/>
        <end position="597"/>
    </location>
</feature>
<protein>
    <recommendedName>
        <fullName evidence="3">histidine kinase</fullName>
        <ecNumber evidence="3">2.7.13.3</ecNumber>
    </recommendedName>
</protein>
<evidence type="ECO:0000256" key="6">
    <source>
        <dbReference type="ARBA" id="ARBA00022692"/>
    </source>
</evidence>
<comment type="subcellular location">
    <subcellularLocation>
        <location evidence="2">Cell membrane</location>
    </subcellularLocation>
</comment>
<dbReference type="InterPro" id="IPR036097">
    <property type="entry name" value="HisK_dim/P_sf"/>
</dbReference>
<organism evidence="14 15">
    <name type="scientific">Winogradskya consettensis</name>
    <dbReference type="NCBI Taxonomy" id="113560"/>
    <lineage>
        <taxon>Bacteria</taxon>
        <taxon>Bacillati</taxon>
        <taxon>Actinomycetota</taxon>
        <taxon>Actinomycetes</taxon>
        <taxon>Micromonosporales</taxon>
        <taxon>Micromonosporaceae</taxon>
        <taxon>Winogradskya</taxon>
    </lineage>
</organism>
<keyword evidence="6 11" id="KW-0812">Transmembrane</keyword>
<dbReference type="PROSITE" id="PS50109">
    <property type="entry name" value="HIS_KIN"/>
    <property type="match status" value="1"/>
</dbReference>
<keyword evidence="8 11" id="KW-1133">Transmembrane helix</keyword>
<dbReference type="Proteomes" id="UP000680865">
    <property type="component" value="Unassembled WGS sequence"/>
</dbReference>
<dbReference type="InterPro" id="IPR003660">
    <property type="entry name" value="HAMP_dom"/>
</dbReference>
<evidence type="ECO:0000313" key="14">
    <source>
        <dbReference type="EMBL" id="GIM76892.1"/>
    </source>
</evidence>
<dbReference type="SUPFAM" id="SSF55874">
    <property type="entry name" value="ATPase domain of HSP90 chaperone/DNA topoisomerase II/histidine kinase"/>
    <property type="match status" value="1"/>
</dbReference>
<dbReference type="PANTHER" id="PTHR43711:SF1">
    <property type="entry name" value="HISTIDINE KINASE 1"/>
    <property type="match status" value="1"/>
</dbReference>
<evidence type="ECO:0000256" key="2">
    <source>
        <dbReference type="ARBA" id="ARBA00004236"/>
    </source>
</evidence>
<evidence type="ECO:0000256" key="11">
    <source>
        <dbReference type="SAM" id="Phobius"/>
    </source>
</evidence>
<dbReference type="InterPro" id="IPR004358">
    <property type="entry name" value="Sig_transdc_His_kin-like_C"/>
</dbReference>
<feature type="compositionally biased region" description="Polar residues" evidence="10">
    <location>
        <begin position="578"/>
        <end position="590"/>
    </location>
</feature>
<evidence type="ECO:0000256" key="5">
    <source>
        <dbReference type="ARBA" id="ARBA00022679"/>
    </source>
</evidence>